<accession>A0AA40F2B6</accession>
<evidence type="ECO:0000313" key="2">
    <source>
        <dbReference type="EMBL" id="KAK0749781.1"/>
    </source>
</evidence>
<proteinExistence type="predicted"/>
<evidence type="ECO:0000313" key="3">
    <source>
        <dbReference type="Proteomes" id="UP001172155"/>
    </source>
</evidence>
<gene>
    <name evidence="2" type="ORF">B0T18DRAFT_389318</name>
</gene>
<dbReference type="EMBL" id="JAUKUD010000003">
    <property type="protein sequence ID" value="KAK0749781.1"/>
    <property type="molecule type" value="Genomic_DNA"/>
</dbReference>
<keyword evidence="1" id="KW-0732">Signal</keyword>
<keyword evidence="3" id="KW-1185">Reference proteome</keyword>
<dbReference type="Proteomes" id="UP001172155">
    <property type="component" value="Unassembled WGS sequence"/>
</dbReference>
<organism evidence="2 3">
    <name type="scientific">Schizothecium vesticola</name>
    <dbReference type="NCBI Taxonomy" id="314040"/>
    <lineage>
        <taxon>Eukaryota</taxon>
        <taxon>Fungi</taxon>
        <taxon>Dikarya</taxon>
        <taxon>Ascomycota</taxon>
        <taxon>Pezizomycotina</taxon>
        <taxon>Sordariomycetes</taxon>
        <taxon>Sordariomycetidae</taxon>
        <taxon>Sordariales</taxon>
        <taxon>Schizotheciaceae</taxon>
        <taxon>Schizothecium</taxon>
    </lineage>
</organism>
<protein>
    <submittedName>
        <fullName evidence="2">Uncharacterized protein</fullName>
    </submittedName>
</protein>
<comment type="caution">
    <text evidence="2">The sequence shown here is derived from an EMBL/GenBank/DDBJ whole genome shotgun (WGS) entry which is preliminary data.</text>
</comment>
<feature type="signal peptide" evidence="1">
    <location>
        <begin position="1"/>
        <end position="22"/>
    </location>
</feature>
<dbReference type="AlphaFoldDB" id="A0AA40F2B6"/>
<reference evidence="2" key="1">
    <citation type="submission" date="2023-06" db="EMBL/GenBank/DDBJ databases">
        <title>Genome-scale phylogeny and comparative genomics of the fungal order Sordariales.</title>
        <authorList>
            <consortium name="Lawrence Berkeley National Laboratory"/>
            <person name="Hensen N."/>
            <person name="Bonometti L."/>
            <person name="Westerberg I."/>
            <person name="Brannstrom I.O."/>
            <person name="Guillou S."/>
            <person name="Cros-Aarteil S."/>
            <person name="Calhoun S."/>
            <person name="Haridas S."/>
            <person name="Kuo A."/>
            <person name="Mondo S."/>
            <person name="Pangilinan J."/>
            <person name="Riley R."/>
            <person name="LaButti K."/>
            <person name="Andreopoulos B."/>
            <person name="Lipzen A."/>
            <person name="Chen C."/>
            <person name="Yanf M."/>
            <person name="Daum C."/>
            <person name="Ng V."/>
            <person name="Clum A."/>
            <person name="Steindorff A."/>
            <person name="Ohm R."/>
            <person name="Martin F."/>
            <person name="Silar P."/>
            <person name="Natvig D."/>
            <person name="Lalanne C."/>
            <person name="Gautier V."/>
            <person name="Ament-velasquez S.L."/>
            <person name="Kruys A."/>
            <person name="Hutchinson M.I."/>
            <person name="Powell A.J."/>
            <person name="Barry K."/>
            <person name="Miller A.N."/>
            <person name="Grigoriev I.V."/>
            <person name="Debuchy R."/>
            <person name="Gladieux P."/>
            <person name="Thoren M.H."/>
            <person name="Johannesson H."/>
        </authorList>
    </citation>
    <scope>NUCLEOTIDE SEQUENCE</scope>
    <source>
        <strain evidence="2">SMH3187-1</strain>
    </source>
</reference>
<sequence length="185" mass="20159">MKLTLSIIATAAICLLKAKTLARSDVFGWDYELDPSAPAIDTQAEILATAAAHNQTVTVERVGGTMMLVDLLGRRQVAKFGSQLDAWARANYPSDDLVLRGSAEVDAMKAELHGLLDEVRAGHELTRESILARRVAERGLEAAMKPAAVQERGVEERAHNHSQEHNARIPEAIVRSSCITDSEYS</sequence>
<name>A0AA40F2B6_9PEZI</name>
<feature type="chain" id="PRO_5041237350" evidence="1">
    <location>
        <begin position="23"/>
        <end position="185"/>
    </location>
</feature>
<evidence type="ECO:0000256" key="1">
    <source>
        <dbReference type="SAM" id="SignalP"/>
    </source>
</evidence>